<keyword evidence="3" id="KW-1185">Reference proteome</keyword>
<dbReference type="Proteomes" id="UP000295293">
    <property type="component" value="Unassembled WGS sequence"/>
</dbReference>
<organism evidence="2 3">
    <name type="scientific">Tahibacter aquaticus</name>
    <dbReference type="NCBI Taxonomy" id="520092"/>
    <lineage>
        <taxon>Bacteria</taxon>
        <taxon>Pseudomonadati</taxon>
        <taxon>Pseudomonadota</taxon>
        <taxon>Gammaproteobacteria</taxon>
        <taxon>Lysobacterales</taxon>
        <taxon>Rhodanobacteraceae</taxon>
        <taxon>Tahibacter</taxon>
    </lineage>
</organism>
<evidence type="ECO:0000313" key="3">
    <source>
        <dbReference type="Proteomes" id="UP000295293"/>
    </source>
</evidence>
<sequence>MPRILIVLLVLGWLLLIGVFAEISPLQSPWPVQSSLMQGSSFAAMRGGQVDVDELAIMTPDENGGALLIRSVDLDDAAQWPVLRYEFEGLAPALELNLVYRRADSPQDVRTLVLTRPRGSTGTIDLSREKDWQGRISEIGFAIYPVAQSVPLEQGFKPFRLIKAEFWSPSWQGRLAAVATEWSGRRAWSLMSISALGPDNGVVRARSPALLLAFGLVFTLLLLTQFLPQSRRRTLQVMLASVVLAWLLLDLRWLRSLFDRHAATRQVYAGVNWQERQQRQPDAELLAAAQAVREAIRADGGDPDRARVLIDSASDFLRARLVYHLAPANTGPVNITGYGPDWPLSMNFYLVYFDMEQPPYSIEKQALEFNDDVVVPARELIGQPPLRLYRLGQGATQ</sequence>
<proteinExistence type="predicted"/>
<name>A0A4R6YWU4_9GAMM</name>
<gene>
    <name evidence="2" type="ORF">DFR29_107274</name>
</gene>
<dbReference type="EMBL" id="SNZH01000007">
    <property type="protein sequence ID" value="TDR43261.1"/>
    <property type="molecule type" value="Genomic_DNA"/>
</dbReference>
<keyword evidence="1" id="KW-0812">Transmembrane</keyword>
<dbReference type="RefSeq" id="WP_133819165.1">
    <property type="nucleotide sequence ID" value="NZ_SNZH01000007.1"/>
</dbReference>
<dbReference type="AlphaFoldDB" id="A0A4R6YWU4"/>
<reference evidence="2 3" key="1">
    <citation type="submission" date="2019-03" db="EMBL/GenBank/DDBJ databases">
        <title>Genomic Encyclopedia of Type Strains, Phase IV (KMG-IV): sequencing the most valuable type-strain genomes for metagenomic binning, comparative biology and taxonomic classification.</title>
        <authorList>
            <person name="Goeker M."/>
        </authorList>
    </citation>
    <scope>NUCLEOTIDE SEQUENCE [LARGE SCALE GENOMIC DNA]</scope>
    <source>
        <strain evidence="2 3">DSM 21667</strain>
    </source>
</reference>
<dbReference type="OrthoDB" id="5723632at2"/>
<feature type="transmembrane region" description="Helical" evidence="1">
    <location>
        <begin position="209"/>
        <end position="227"/>
    </location>
</feature>
<comment type="caution">
    <text evidence="2">The sequence shown here is derived from an EMBL/GenBank/DDBJ whole genome shotgun (WGS) entry which is preliminary data.</text>
</comment>
<protein>
    <submittedName>
        <fullName evidence="2">Uncharacterized protein</fullName>
    </submittedName>
</protein>
<keyword evidence="1" id="KW-0472">Membrane</keyword>
<keyword evidence="1" id="KW-1133">Transmembrane helix</keyword>
<accession>A0A4R6YWU4</accession>
<evidence type="ECO:0000256" key="1">
    <source>
        <dbReference type="SAM" id="Phobius"/>
    </source>
</evidence>
<evidence type="ECO:0000313" key="2">
    <source>
        <dbReference type="EMBL" id="TDR43261.1"/>
    </source>
</evidence>